<proteinExistence type="inferred from homology"/>
<evidence type="ECO:0000313" key="9">
    <source>
        <dbReference type="Proteomes" id="UP000663929"/>
    </source>
</evidence>
<evidence type="ECO:0000259" key="7">
    <source>
        <dbReference type="Pfam" id="PF08281"/>
    </source>
</evidence>
<dbReference type="InterPro" id="IPR013324">
    <property type="entry name" value="RNA_pol_sigma_r3/r4-like"/>
</dbReference>
<gene>
    <name evidence="8" type="ORF">J3U87_06185</name>
</gene>
<dbReference type="Gene3D" id="1.10.10.10">
    <property type="entry name" value="Winged helix-like DNA-binding domain superfamily/Winged helix DNA-binding domain"/>
    <property type="match status" value="1"/>
</dbReference>
<dbReference type="RefSeq" id="WP_237382154.1">
    <property type="nucleotide sequence ID" value="NZ_CP071793.1"/>
</dbReference>
<evidence type="ECO:0000256" key="3">
    <source>
        <dbReference type="ARBA" id="ARBA00023082"/>
    </source>
</evidence>
<dbReference type="KEGG" id="scor:J3U87_06185"/>
<keyword evidence="9" id="KW-1185">Reference proteome</keyword>
<dbReference type="Proteomes" id="UP000663929">
    <property type="component" value="Chromosome"/>
</dbReference>
<reference evidence="8" key="1">
    <citation type="submission" date="2021-03" db="EMBL/GenBank/DDBJ databases">
        <title>Acanthopleuribacteraceae sp. M133.</title>
        <authorList>
            <person name="Wang G."/>
        </authorList>
    </citation>
    <scope>NUCLEOTIDE SEQUENCE</scope>
    <source>
        <strain evidence="8">M133</strain>
    </source>
</reference>
<dbReference type="InterPro" id="IPR039425">
    <property type="entry name" value="RNA_pol_sigma-70-like"/>
</dbReference>
<dbReference type="InterPro" id="IPR013325">
    <property type="entry name" value="RNA_pol_sigma_r2"/>
</dbReference>
<dbReference type="SUPFAM" id="SSF88659">
    <property type="entry name" value="Sigma3 and sigma4 domains of RNA polymerase sigma factors"/>
    <property type="match status" value="1"/>
</dbReference>
<keyword evidence="3" id="KW-0731">Sigma factor</keyword>
<feature type="domain" description="RNA polymerase sigma factor 70 region 4 type 2" evidence="7">
    <location>
        <begin position="97"/>
        <end position="147"/>
    </location>
</feature>
<dbReference type="InterPro" id="IPR014284">
    <property type="entry name" value="RNA_pol_sigma-70_dom"/>
</dbReference>
<dbReference type="EMBL" id="CP071793">
    <property type="protein sequence ID" value="QTD52044.1"/>
    <property type="molecule type" value="Genomic_DNA"/>
</dbReference>
<comment type="similarity">
    <text evidence="1">Belongs to the sigma-70 factor family. ECF subfamily.</text>
</comment>
<dbReference type="GO" id="GO:0003677">
    <property type="term" value="F:DNA binding"/>
    <property type="evidence" value="ECO:0007669"/>
    <property type="project" value="UniProtKB-KW"/>
</dbReference>
<evidence type="ECO:0000256" key="1">
    <source>
        <dbReference type="ARBA" id="ARBA00010641"/>
    </source>
</evidence>
<organism evidence="8 9">
    <name type="scientific">Sulfidibacter corallicola</name>
    <dbReference type="NCBI Taxonomy" id="2818388"/>
    <lineage>
        <taxon>Bacteria</taxon>
        <taxon>Pseudomonadati</taxon>
        <taxon>Acidobacteriota</taxon>
        <taxon>Holophagae</taxon>
        <taxon>Acanthopleuribacterales</taxon>
        <taxon>Acanthopleuribacteraceae</taxon>
        <taxon>Sulfidibacter</taxon>
    </lineage>
</organism>
<keyword evidence="4" id="KW-0238">DNA-binding</keyword>
<dbReference type="Pfam" id="PF08281">
    <property type="entry name" value="Sigma70_r4_2"/>
    <property type="match status" value="1"/>
</dbReference>
<dbReference type="GO" id="GO:0006352">
    <property type="term" value="P:DNA-templated transcription initiation"/>
    <property type="evidence" value="ECO:0007669"/>
    <property type="project" value="InterPro"/>
</dbReference>
<dbReference type="SUPFAM" id="SSF88946">
    <property type="entry name" value="Sigma2 domain of RNA polymerase sigma factors"/>
    <property type="match status" value="1"/>
</dbReference>
<sequence>MFSNEEFQRFYRYCLALTRDPDQASDLLHDGLVKFLAKRARVTSEPGAYFRRILRNTFIDDYRAAVHSAGQLSFDENVTPLDVASELETTLVHADTVQRLLAQVGSTDRELLFLWAVEGYTMAEIAELTEVPRGTVLARLHRLKLRLRRLQAGTTVGGGR</sequence>
<evidence type="ECO:0000313" key="8">
    <source>
        <dbReference type="EMBL" id="QTD52044.1"/>
    </source>
</evidence>
<protein>
    <submittedName>
        <fullName evidence="8">RNA polymerase sigma factor</fullName>
    </submittedName>
</protein>
<accession>A0A8A4TSB1</accession>
<evidence type="ECO:0000256" key="2">
    <source>
        <dbReference type="ARBA" id="ARBA00023015"/>
    </source>
</evidence>
<keyword evidence="2" id="KW-0805">Transcription regulation</keyword>
<dbReference type="NCBIfam" id="TIGR02937">
    <property type="entry name" value="sigma70-ECF"/>
    <property type="match status" value="1"/>
</dbReference>
<evidence type="ECO:0000256" key="4">
    <source>
        <dbReference type="ARBA" id="ARBA00023125"/>
    </source>
</evidence>
<dbReference type="InterPro" id="IPR007627">
    <property type="entry name" value="RNA_pol_sigma70_r2"/>
</dbReference>
<evidence type="ECO:0000256" key="5">
    <source>
        <dbReference type="ARBA" id="ARBA00023163"/>
    </source>
</evidence>
<dbReference type="AlphaFoldDB" id="A0A8A4TSB1"/>
<dbReference type="Gene3D" id="1.10.1740.10">
    <property type="match status" value="1"/>
</dbReference>
<dbReference type="Pfam" id="PF04542">
    <property type="entry name" value="Sigma70_r2"/>
    <property type="match status" value="1"/>
</dbReference>
<dbReference type="GO" id="GO:0016987">
    <property type="term" value="F:sigma factor activity"/>
    <property type="evidence" value="ECO:0007669"/>
    <property type="project" value="UniProtKB-KW"/>
</dbReference>
<dbReference type="InterPro" id="IPR036388">
    <property type="entry name" value="WH-like_DNA-bd_sf"/>
</dbReference>
<keyword evidence="5" id="KW-0804">Transcription</keyword>
<dbReference type="PANTHER" id="PTHR43133:SF8">
    <property type="entry name" value="RNA POLYMERASE SIGMA FACTOR HI_1459-RELATED"/>
    <property type="match status" value="1"/>
</dbReference>
<feature type="domain" description="RNA polymerase sigma-70 region 2" evidence="6">
    <location>
        <begin position="9"/>
        <end position="64"/>
    </location>
</feature>
<name>A0A8A4TSB1_SULCO</name>
<evidence type="ECO:0000259" key="6">
    <source>
        <dbReference type="Pfam" id="PF04542"/>
    </source>
</evidence>
<dbReference type="InterPro" id="IPR013249">
    <property type="entry name" value="RNA_pol_sigma70_r4_t2"/>
</dbReference>
<dbReference type="PANTHER" id="PTHR43133">
    <property type="entry name" value="RNA POLYMERASE ECF-TYPE SIGMA FACTO"/>
    <property type="match status" value="1"/>
</dbReference>